<dbReference type="PROSITE" id="PS50930">
    <property type="entry name" value="HTH_LYTTR"/>
    <property type="match status" value="1"/>
</dbReference>
<keyword evidence="1" id="KW-0812">Transmembrane</keyword>
<dbReference type="Proteomes" id="UP000557392">
    <property type="component" value="Unassembled WGS sequence"/>
</dbReference>
<name>A0A7W6JW06_9SPHN</name>
<dbReference type="RefSeq" id="WP_343058192.1">
    <property type="nucleotide sequence ID" value="NZ_JACIEH010000003.1"/>
</dbReference>
<dbReference type="Pfam" id="PF04397">
    <property type="entry name" value="LytTR"/>
    <property type="match status" value="1"/>
</dbReference>
<evidence type="ECO:0000256" key="1">
    <source>
        <dbReference type="SAM" id="Phobius"/>
    </source>
</evidence>
<proteinExistence type="predicted"/>
<evidence type="ECO:0000313" key="3">
    <source>
        <dbReference type="EMBL" id="MBB4099527.1"/>
    </source>
</evidence>
<feature type="domain" description="HTH LytTR-type" evidence="2">
    <location>
        <begin position="168"/>
        <end position="254"/>
    </location>
</feature>
<organism evidence="3 4">
    <name type="scientific">Sphingomonas kyeonggiensis</name>
    <dbReference type="NCBI Taxonomy" id="1268553"/>
    <lineage>
        <taxon>Bacteria</taxon>
        <taxon>Pseudomonadati</taxon>
        <taxon>Pseudomonadota</taxon>
        <taxon>Alphaproteobacteria</taxon>
        <taxon>Sphingomonadales</taxon>
        <taxon>Sphingomonadaceae</taxon>
        <taxon>Sphingomonas</taxon>
    </lineage>
</organism>
<dbReference type="EMBL" id="JACIEH010000003">
    <property type="protein sequence ID" value="MBB4099527.1"/>
    <property type="molecule type" value="Genomic_DNA"/>
</dbReference>
<gene>
    <name evidence="3" type="ORF">GGR46_003099</name>
</gene>
<dbReference type="InterPro" id="IPR007492">
    <property type="entry name" value="LytTR_DNA-bd_dom"/>
</dbReference>
<feature type="transmembrane region" description="Helical" evidence="1">
    <location>
        <begin position="108"/>
        <end position="128"/>
    </location>
</feature>
<dbReference type="SMART" id="SM00850">
    <property type="entry name" value="LytTR"/>
    <property type="match status" value="1"/>
</dbReference>
<reference evidence="3 4" key="1">
    <citation type="submission" date="2020-08" db="EMBL/GenBank/DDBJ databases">
        <title>Genomic Encyclopedia of Type Strains, Phase IV (KMG-IV): sequencing the most valuable type-strain genomes for metagenomic binning, comparative biology and taxonomic classification.</title>
        <authorList>
            <person name="Goeker M."/>
        </authorList>
    </citation>
    <scope>NUCLEOTIDE SEQUENCE [LARGE SCALE GENOMIC DNA]</scope>
    <source>
        <strain evidence="3 4">DSM 101806</strain>
    </source>
</reference>
<evidence type="ECO:0000259" key="2">
    <source>
        <dbReference type="PROSITE" id="PS50930"/>
    </source>
</evidence>
<keyword evidence="4" id="KW-1185">Reference proteome</keyword>
<sequence>MNGARRILIDCAIIFGVGLVLALVGPFGSFAAPFELRLLYWLAMSYAGYFLYFPAMRGMSALAPRLQLPEPALWAAACLVVTLPMSAVVWTANFVWHPPRWPTLEQALAHYCNVLIMGALVCALFWFARQRHRPRDEAVAGPVTEPAMEPSMPRLAHRLPPHLRAAPIALEMEDHYVRVHTAQGSTLLLMRMRDAVAELDGLPGALVHRSWWVARDAVQGVRREGRNVRLQLAGGIEAPVARAQAPGLEAEGWF</sequence>
<dbReference type="AlphaFoldDB" id="A0A7W6JW06"/>
<feature type="transmembrane region" description="Helical" evidence="1">
    <location>
        <begin position="7"/>
        <end position="32"/>
    </location>
</feature>
<dbReference type="GO" id="GO:0003677">
    <property type="term" value="F:DNA binding"/>
    <property type="evidence" value="ECO:0007669"/>
    <property type="project" value="InterPro"/>
</dbReference>
<keyword evidence="1" id="KW-1133">Transmembrane helix</keyword>
<feature type="transmembrane region" description="Helical" evidence="1">
    <location>
        <begin position="72"/>
        <end position="96"/>
    </location>
</feature>
<feature type="transmembrane region" description="Helical" evidence="1">
    <location>
        <begin position="38"/>
        <end position="60"/>
    </location>
</feature>
<accession>A0A7W6JW06</accession>
<protein>
    <recommendedName>
        <fullName evidence="2">HTH LytTR-type domain-containing protein</fullName>
    </recommendedName>
</protein>
<evidence type="ECO:0000313" key="4">
    <source>
        <dbReference type="Proteomes" id="UP000557392"/>
    </source>
</evidence>
<keyword evidence="1" id="KW-0472">Membrane</keyword>
<comment type="caution">
    <text evidence="3">The sequence shown here is derived from an EMBL/GenBank/DDBJ whole genome shotgun (WGS) entry which is preliminary data.</text>
</comment>